<feature type="compositionally biased region" description="Polar residues" evidence="9">
    <location>
        <begin position="687"/>
        <end position="708"/>
    </location>
</feature>
<proteinExistence type="predicted"/>
<keyword evidence="6 7" id="KW-0440">LIM domain</keyword>
<evidence type="ECO:0000256" key="3">
    <source>
        <dbReference type="ARBA" id="ARBA00022723"/>
    </source>
</evidence>
<dbReference type="PANTHER" id="PTHR23176">
    <property type="entry name" value="RHO/RAC/CDC GTPASE-ACTIVATING PROTEIN"/>
    <property type="match status" value="1"/>
</dbReference>
<evidence type="ECO:0000313" key="12">
    <source>
        <dbReference type="EMBL" id="CAI4038238.1"/>
    </source>
</evidence>
<keyword evidence="3 7" id="KW-0479">Metal-binding</keyword>
<reference evidence="12" key="1">
    <citation type="submission" date="2022-10" db="EMBL/GenBank/DDBJ databases">
        <authorList>
            <person name="Byrne P K."/>
        </authorList>
    </citation>
    <scope>NUCLEOTIDE SEQUENCE</scope>
    <source>
        <strain evidence="12">IFO1815</strain>
    </source>
</reference>
<feature type="compositionally biased region" description="Polar residues" evidence="9">
    <location>
        <begin position="140"/>
        <end position="152"/>
    </location>
</feature>
<dbReference type="GO" id="GO:0046872">
    <property type="term" value="F:metal ion binding"/>
    <property type="evidence" value="ECO:0007669"/>
    <property type="project" value="UniProtKB-KW"/>
</dbReference>
<dbReference type="GeneID" id="80917449"/>
<evidence type="ECO:0000256" key="4">
    <source>
        <dbReference type="ARBA" id="ARBA00022737"/>
    </source>
</evidence>
<evidence type="ECO:0000256" key="7">
    <source>
        <dbReference type="PROSITE-ProRule" id="PRU00125"/>
    </source>
</evidence>
<dbReference type="RefSeq" id="XP_056081353.1">
    <property type="nucleotide sequence ID" value="XM_056221576.1"/>
</dbReference>
<feature type="compositionally biased region" description="Polar residues" evidence="9">
    <location>
        <begin position="321"/>
        <end position="343"/>
    </location>
</feature>
<dbReference type="InterPro" id="IPR008936">
    <property type="entry name" value="Rho_GTPase_activation_prot"/>
</dbReference>
<feature type="domain" description="LIM zinc-binding" evidence="10">
    <location>
        <begin position="11"/>
        <end position="73"/>
    </location>
</feature>
<dbReference type="Pfam" id="PF00620">
    <property type="entry name" value="RhoGAP"/>
    <property type="match status" value="1"/>
</dbReference>
<keyword evidence="13" id="KW-1185">Reference proteome</keyword>
<dbReference type="EMBL" id="OX365760">
    <property type="protein sequence ID" value="CAI4038238.1"/>
    <property type="molecule type" value="Genomic_DNA"/>
</dbReference>
<keyword evidence="8" id="KW-0175">Coiled coil</keyword>
<dbReference type="AlphaFoldDB" id="A0AA35NGS5"/>
<keyword evidence="1" id="KW-0343">GTPase activation</keyword>
<dbReference type="Gene3D" id="1.10.555.10">
    <property type="entry name" value="Rho GTPase activation protein"/>
    <property type="match status" value="1"/>
</dbReference>
<feature type="domain" description="Rho-GAP" evidence="11">
    <location>
        <begin position="790"/>
        <end position="1008"/>
    </location>
</feature>
<dbReference type="Gene3D" id="2.10.110.10">
    <property type="entry name" value="Cysteine Rich Protein"/>
    <property type="match status" value="2"/>
</dbReference>
<feature type="region of interest" description="Disordered" evidence="9">
    <location>
        <begin position="450"/>
        <end position="612"/>
    </location>
</feature>
<dbReference type="CDD" id="cd00159">
    <property type="entry name" value="RhoGAP"/>
    <property type="match status" value="1"/>
</dbReference>
<feature type="compositionally biased region" description="Polar residues" evidence="9">
    <location>
        <begin position="532"/>
        <end position="555"/>
    </location>
</feature>
<dbReference type="CDD" id="cd09394">
    <property type="entry name" value="LIM1_Rga"/>
    <property type="match status" value="1"/>
</dbReference>
<feature type="compositionally biased region" description="Basic and acidic residues" evidence="9">
    <location>
        <begin position="721"/>
        <end position="733"/>
    </location>
</feature>
<feature type="compositionally biased region" description="Basic and acidic residues" evidence="9">
    <location>
        <begin position="669"/>
        <end position="683"/>
    </location>
</feature>
<feature type="region of interest" description="Disordered" evidence="9">
    <location>
        <begin position="302"/>
        <end position="434"/>
    </location>
</feature>
<feature type="compositionally biased region" description="Basic and acidic residues" evidence="9">
    <location>
        <begin position="302"/>
        <end position="316"/>
    </location>
</feature>
<keyword evidence="2" id="KW-0597">Phosphoprotein</keyword>
<feature type="compositionally biased region" description="Polar residues" evidence="9">
    <location>
        <begin position="400"/>
        <end position="427"/>
    </location>
</feature>
<dbReference type="PROSITE" id="PS00478">
    <property type="entry name" value="LIM_DOMAIN_1"/>
    <property type="match status" value="1"/>
</dbReference>
<dbReference type="FunFam" id="1.10.555.10:FF:000057">
    <property type="entry name" value="Rho GTPase-activating protein"/>
    <property type="match status" value="1"/>
</dbReference>
<feature type="compositionally biased region" description="Basic residues" evidence="9">
    <location>
        <begin position="482"/>
        <end position="492"/>
    </location>
</feature>
<feature type="region of interest" description="Disordered" evidence="9">
    <location>
        <begin position="138"/>
        <end position="226"/>
    </location>
</feature>
<evidence type="ECO:0000256" key="9">
    <source>
        <dbReference type="SAM" id="MobiDB-lite"/>
    </source>
</evidence>
<evidence type="ECO:0000256" key="1">
    <source>
        <dbReference type="ARBA" id="ARBA00022468"/>
    </source>
</evidence>
<keyword evidence="5 7" id="KW-0862">Zinc</keyword>
<feature type="region of interest" description="Disordered" evidence="9">
    <location>
        <begin position="669"/>
        <end position="745"/>
    </location>
</feature>
<accession>A0AA35NGS5</accession>
<dbReference type="InterPro" id="IPR050729">
    <property type="entry name" value="Rho-GAP"/>
</dbReference>
<name>A0AA35NGS5_SACMI</name>
<sequence>MSADPIINQSPSCVRCNKSIASSQVYELENKKWHDQCFTCYKCEKKLNAESDFLVLDTGTLICYDCSDKCTSCGSKIDDTAIILPSSNEAYCSSCFRCCRCNERIKNLKYAKTRRGLCCMDCHEKLLRKKQQLLEKQKNDFSTGNSGIQLPQRSIKRPLSPTRINGISSVSTNNSAINENPVESSEVQQLTPQVLVSQEIDESSSDNDNINNDNNNDRNERTSHARTVSIDDILNSTLENDSNSIEEQSLVDNEDYINKMGQDVNYRLLKPHRANHDSIVIKDPKSTNSNPNANRFFSIYDKDETDRDDTDGKENDGIINTPRNSTDKITSPLNSPMSVQVNEEINPPHGLALNLSEGGKENNKPSQSMQMLTSKSMNHVSPVTRSDTPEMKSSTSSSTLRISDNRSSSRPQTSDHLQPQNKGTPSPNKKLSRSFSLKSKYFVHNLKSKTSEMLDPKHPHHNIYTQESDTHSGWGVSSTHTSIRKSKPKKNPTSRGQSDSTIYNTLPEHENYTSSEFNHKKAQSSLGGMPKKQTSGDITANRRVNGSYPSSSSGQHIAMFRTPPLESGPLFKRPSLSSESAHHRSSSLQTSRSTNALLEDDSTKVNSTDESATSLERDYYFTELTLRKLKLDVRELEGTKNKLLQDVENLRLVKERLLGDVDYLIKEKDKQPVSSRKSLEQKEISVTPVSVKSPNANTDRKGSISNASPKPRFWKIFSSGGKDHQPGDLESHQRSPNSSSSGMTNIAQKDISTPKLIRAHDELPSPGKVSLSPSPKKLDLMLDGSHLYGSSLPARCAFEKSSVPMIINCCIDYIEAEDVGLNMEGLYRKSGSQTLVEEIENEFAQNNVLHNNTVNPKLDALLNQDINAVASVLKRYLRKLPDPVLSFSIYDSLINLVRSNQFIERLPLNDDGFSDSPQRMSLHEIALKSLREILKNLPPEHQEVLRVLAAHINKVQKYSERNLMNLHNLSLVFAPSLIHDLDGEKDIVDMKERNYIVEFILVNYKDILKSV</sequence>
<feature type="compositionally biased region" description="Polar residues" evidence="9">
    <location>
        <begin position="162"/>
        <end position="196"/>
    </location>
</feature>
<dbReference type="Pfam" id="PF00412">
    <property type="entry name" value="LIM"/>
    <property type="match status" value="2"/>
</dbReference>
<evidence type="ECO:0000256" key="2">
    <source>
        <dbReference type="ARBA" id="ARBA00022553"/>
    </source>
</evidence>
<dbReference type="InterPro" id="IPR001781">
    <property type="entry name" value="Znf_LIM"/>
</dbReference>
<dbReference type="SMART" id="SM00324">
    <property type="entry name" value="RhoGAP"/>
    <property type="match status" value="1"/>
</dbReference>
<evidence type="ECO:0000259" key="10">
    <source>
        <dbReference type="PROSITE" id="PS50023"/>
    </source>
</evidence>
<evidence type="ECO:0000313" key="13">
    <source>
        <dbReference type="Proteomes" id="UP001161438"/>
    </source>
</evidence>
<dbReference type="PROSITE" id="PS50238">
    <property type="entry name" value="RHOGAP"/>
    <property type="match status" value="1"/>
</dbReference>
<dbReference type="Proteomes" id="UP001161438">
    <property type="component" value="Chromosome 4"/>
</dbReference>
<evidence type="ECO:0008006" key="14">
    <source>
        <dbReference type="Google" id="ProtNLM"/>
    </source>
</evidence>
<dbReference type="CDD" id="cd09395">
    <property type="entry name" value="LIM2_Rga"/>
    <property type="match status" value="1"/>
</dbReference>
<dbReference type="SMART" id="SM00132">
    <property type="entry name" value="LIM"/>
    <property type="match status" value="2"/>
</dbReference>
<dbReference type="GO" id="GO:0007165">
    <property type="term" value="P:signal transduction"/>
    <property type="evidence" value="ECO:0007669"/>
    <property type="project" value="InterPro"/>
</dbReference>
<evidence type="ECO:0000256" key="5">
    <source>
        <dbReference type="ARBA" id="ARBA00022833"/>
    </source>
</evidence>
<feature type="coiled-coil region" evidence="8">
    <location>
        <begin position="626"/>
        <end position="653"/>
    </location>
</feature>
<dbReference type="PROSITE" id="PS50023">
    <property type="entry name" value="LIM_DOMAIN_2"/>
    <property type="match status" value="1"/>
</dbReference>
<dbReference type="GO" id="GO:0005096">
    <property type="term" value="F:GTPase activator activity"/>
    <property type="evidence" value="ECO:0007669"/>
    <property type="project" value="UniProtKB-KW"/>
</dbReference>
<evidence type="ECO:0000256" key="8">
    <source>
        <dbReference type="SAM" id="Coils"/>
    </source>
</evidence>
<evidence type="ECO:0000259" key="11">
    <source>
        <dbReference type="PROSITE" id="PS50238"/>
    </source>
</evidence>
<organism evidence="12 13">
    <name type="scientific">Saccharomyces mikatae IFO 1815</name>
    <dbReference type="NCBI Taxonomy" id="226126"/>
    <lineage>
        <taxon>Eukaryota</taxon>
        <taxon>Fungi</taxon>
        <taxon>Dikarya</taxon>
        <taxon>Ascomycota</taxon>
        <taxon>Saccharomycotina</taxon>
        <taxon>Saccharomycetes</taxon>
        <taxon>Saccharomycetales</taxon>
        <taxon>Saccharomycetaceae</taxon>
        <taxon>Saccharomyces</taxon>
    </lineage>
</organism>
<feature type="compositionally biased region" description="Polar residues" evidence="9">
    <location>
        <begin position="493"/>
        <end position="504"/>
    </location>
</feature>
<dbReference type="SUPFAM" id="SSF48350">
    <property type="entry name" value="GTPase activation domain, GAP"/>
    <property type="match status" value="1"/>
</dbReference>
<keyword evidence="4" id="KW-0677">Repeat</keyword>
<gene>
    <name evidence="12" type="primary">SMKI04G5810</name>
    <name evidence="12" type="ORF">SMKI_04G5810</name>
</gene>
<dbReference type="GO" id="GO:0032177">
    <property type="term" value="C:cellular bud neck split septin rings"/>
    <property type="evidence" value="ECO:0007669"/>
    <property type="project" value="UniProtKB-ARBA"/>
</dbReference>
<dbReference type="PANTHER" id="PTHR23176:SF121">
    <property type="entry name" value="RHO-TYPE GTPASE-ACTIVATING PROTEIN 1-RELATED"/>
    <property type="match status" value="1"/>
</dbReference>
<dbReference type="InterPro" id="IPR000198">
    <property type="entry name" value="RhoGAP_dom"/>
</dbReference>
<protein>
    <recommendedName>
        <fullName evidence="14">Rga2p</fullName>
    </recommendedName>
</protein>
<feature type="compositionally biased region" description="Polar residues" evidence="9">
    <location>
        <begin position="734"/>
        <end position="745"/>
    </location>
</feature>
<feature type="compositionally biased region" description="Polar residues" evidence="9">
    <location>
        <begin position="364"/>
        <end position="386"/>
    </location>
</feature>
<evidence type="ECO:0000256" key="6">
    <source>
        <dbReference type="ARBA" id="ARBA00023038"/>
    </source>
</evidence>
<dbReference type="GO" id="GO:0031106">
    <property type="term" value="P:septin ring organization"/>
    <property type="evidence" value="ECO:0007669"/>
    <property type="project" value="UniProtKB-ARBA"/>
</dbReference>